<feature type="compositionally biased region" description="Polar residues" evidence="1">
    <location>
        <begin position="1"/>
        <end position="10"/>
    </location>
</feature>
<dbReference type="AlphaFoldDB" id="A0A1R4ISR5"/>
<dbReference type="RefSeq" id="WP_094763799.1">
    <property type="nucleotide sequence ID" value="NZ_FUKQ01000011.1"/>
</dbReference>
<evidence type="ECO:0000313" key="3">
    <source>
        <dbReference type="Proteomes" id="UP000188342"/>
    </source>
</evidence>
<dbReference type="STRING" id="1255658.FM114_03475"/>
<sequence>MSTDPTPMTDQSDEQYNDVERGAVELDQSDYRGTARDEVAVDQTGYRGTTRGVVHEQHAFTRDDEVTEEER</sequence>
<feature type="region of interest" description="Disordered" evidence="1">
    <location>
        <begin position="1"/>
        <end position="25"/>
    </location>
</feature>
<evidence type="ECO:0000256" key="1">
    <source>
        <dbReference type="SAM" id="MobiDB-lite"/>
    </source>
</evidence>
<proteinExistence type="predicted"/>
<organism evidence="2 3">
    <name type="scientific">Luteococcus japonicus LSP_Lj1</name>
    <dbReference type="NCBI Taxonomy" id="1255658"/>
    <lineage>
        <taxon>Bacteria</taxon>
        <taxon>Bacillati</taxon>
        <taxon>Actinomycetota</taxon>
        <taxon>Actinomycetes</taxon>
        <taxon>Propionibacteriales</taxon>
        <taxon>Propionibacteriaceae</taxon>
        <taxon>Luteococcus</taxon>
    </lineage>
</organism>
<name>A0A1R4ISR5_9ACTN</name>
<protein>
    <submittedName>
        <fullName evidence="2">Uncharacterized protein</fullName>
    </submittedName>
</protein>
<keyword evidence="3" id="KW-1185">Reference proteome</keyword>
<reference evidence="2 3" key="1">
    <citation type="submission" date="2017-02" db="EMBL/GenBank/DDBJ databases">
        <authorList>
            <person name="Peterson S.W."/>
        </authorList>
    </citation>
    <scope>NUCLEOTIDE SEQUENCE [LARGE SCALE GENOMIC DNA]</scope>
    <source>
        <strain evidence="2 3">LSP_Lj1</strain>
    </source>
</reference>
<accession>A0A1R4ISR5</accession>
<gene>
    <name evidence="2" type="ORF">FM114_03475</name>
</gene>
<dbReference type="EMBL" id="FUKQ01000011">
    <property type="protein sequence ID" value="SJN22709.1"/>
    <property type="molecule type" value="Genomic_DNA"/>
</dbReference>
<evidence type="ECO:0000313" key="2">
    <source>
        <dbReference type="EMBL" id="SJN22709.1"/>
    </source>
</evidence>
<dbReference type="Proteomes" id="UP000188342">
    <property type="component" value="Unassembled WGS sequence"/>
</dbReference>